<name>A0A8X6NWI8_NEPPI</name>
<comment type="caution">
    <text evidence="1">The sequence shown here is derived from an EMBL/GenBank/DDBJ whole genome shotgun (WGS) entry which is preliminary data.</text>
</comment>
<dbReference type="AlphaFoldDB" id="A0A8X6NWI8"/>
<organism evidence="1 2">
    <name type="scientific">Nephila pilipes</name>
    <name type="common">Giant wood spider</name>
    <name type="synonym">Nephila maculata</name>
    <dbReference type="NCBI Taxonomy" id="299642"/>
    <lineage>
        <taxon>Eukaryota</taxon>
        <taxon>Metazoa</taxon>
        <taxon>Ecdysozoa</taxon>
        <taxon>Arthropoda</taxon>
        <taxon>Chelicerata</taxon>
        <taxon>Arachnida</taxon>
        <taxon>Araneae</taxon>
        <taxon>Araneomorphae</taxon>
        <taxon>Entelegynae</taxon>
        <taxon>Araneoidea</taxon>
        <taxon>Nephilidae</taxon>
        <taxon>Nephila</taxon>
    </lineage>
</organism>
<evidence type="ECO:0000313" key="1">
    <source>
        <dbReference type="EMBL" id="GFT38830.1"/>
    </source>
</evidence>
<proteinExistence type="predicted"/>
<dbReference type="Proteomes" id="UP000887013">
    <property type="component" value="Unassembled WGS sequence"/>
</dbReference>
<gene>
    <name evidence="1" type="ORF">NPIL_503471</name>
</gene>
<sequence>MSASKWVSIIPKGRMKMNVAPLHHLVSLRRRADGASHLPSCGGAENTCRDPKDVELCSVRKESEENPGGDSEEILTCESIVWSAYSECISVGLRMVVIRSVATKNVEGKE</sequence>
<accession>A0A8X6NWI8</accession>
<dbReference type="EMBL" id="BMAW01014416">
    <property type="protein sequence ID" value="GFT38830.1"/>
    <property type="molecule type" value="Genomic_DNA"/>
</dbReference>
<protein>
    <submittedName>
        <fullName evidence="1">Uncharacterized protein</fullName>
    </submittedName>
</protein>
<keyword evidence="2" id="KW-1185">Reference proteome</keyword>
<evidence type="ECO:0000313" key="2">
    <source>
        <dbReference type="Proteomes" id="UP000887013"/>
    </source>
</evidence>
<reference evidence="1" key="1">
    <citation type="submission" date="2020-08" db="EMBL/GenBank/DDBJ databases">
        <title>Multicomponent nature underlies the extraordinary mechanical properties of spider dragline silk.</title>
        <authorList>
            <person name="Kono N."/>
            <person name="Nakamura H."/>
            <person name="Mori M."/>
            <person name="Yoshida Y."/>
            <person name="Ohtoshi R."/>
            <person name="Malay A.D."/>
            <person name="Moran D.A.P."/>
            <person name="Tomita M."/>
            <person name="Numata K."/>
            <person name="Arakawa K."/>
        </authorList>
    </citation>
    <scope>NUCLEOTIDE SEQUENCE</scope>
</reference>